<evidence type="ECO:0000256" key="6">
    <source>
        <dbReference type="SAM" id="Phobius"/>
    </source>
</evidence>
<reference evidence="8" key="1">
    <citation type="submission" date="2021-12" db="EMBL/GenBank/DDBJ databases">
        <authorList>
            <person name="Martin H S."/>
        </authorList>
    </citation>
    <scope>NUCLEOTIDE SEQUENCE</scope>
</reference>
<dbReference type="AlphaFoldDB" id="A0A8J9UBB3"/>
<keyword evidence="4 6" id="KW-0472">Membrane</keyword>
<dbReference type="PANTHER" id="PTHR12911:SF8">
    <property type="entry name" value="KLAROID PROTEIN-RELATED"/>
    <property type="match status" value="1"/>
</dbReference>
<evidence type="ECO:0000256" key="3">
    <source>
        <dbReference type="ARBA" id="ARBA00022989"/>
    </source>
</evidence>
<dbReference type="Gene3D" id="2.60.120.260">
    <property type="entry name" value="Galactose-binding domain-like"/>
    <property type="match status" value="1"/>
</dbReference>
<keyword evidence="5" id="KW-0175">Coiled coil</keyword>
<dbReference type="Pfam" id="PF07738">
    <property type="entry name" value="Sad1_UNC"/>
    <property type="match status" value="1"/>
</dbReference>
<evidence type="ECO:0000256" key="5">
    <source>
        <dbReference type="SAM" id="Coils"/>
    </source>
</evidence>
<comment type="subcellular location">
    <subcellularLocation>
        <location evidence="1">Membrane</location>
    </subcellularLocation>
</comment>
<evidence type="ECO:0000256" key="4">
    <source>
        <dbReference type="ARBA" id="ARBA00023136"/>
    </source>
</evidence>
<evidence type="ECO:0000313" key="9">
    <source>
        <dbReference type="Proteomes" id="UP000838878"/>
    </source>
</evidence>
<dbReference type="GO" id="GO:0043495">
    <property type="term" value="F:protein-membrane adaptor activity"/>
    <property type="evidence" value="ECO:0007669"/>
    <property type="project" value="TreeGrafter"/>
</dbReference>
<keyword evidence="3 6" id="KW-1133">Transmembrane helix</keyword>
<dbReference type="PANTHER" id="PTHR12911">
    <property type="entry name" value="SAD1/UNC-84-LIKE PROTEIN-RELATED"/>
    <property type="match status" value="1"/>
</dbReference>
<dbReference type="InterPro" id="IPR045119">
    <property type="entry name" value="SUN1-5"/>
</dbReference>
<evidence type="ECO:0000256" key="1">
    <source>
        <dbReference type="ARBA" id="ARBA00004370"/>
    </source>
</evidence>
<dbReference type="OrthoDB" id="342281at2759"/>
<dbReference type="InterPro" id="IPR012919">
    <property type="entry name" value="SUN_dom"/>
</dbReference>
<accession>A0A8J9UBB3</accession>
<keyword evidence="2 6" id="KW-0812">Transmembrane</keyword>
<dbReference type="EMBL" id="OV170232">
    <property type="protein sequence ID" value="CAH0717261.1"/>
    <property type="molecule type" value="Genomic_DNA"/>
</dbReference>
<gene>
    <name evidence="8" type="ORF">BINO364_LOCUS3894</name>
</gene>
<feature type="transmembrane region" description="Helical" evidence="6">
    <location>
        <begin position="14"/>
        <end position="35"/>
    </location>
</feature>
<dbReference type="Proteomes" id="UP000838878">
    <property type="component" value="Chromosome 12"/>
</dbReference>
<protein>
    <recommendedName>
        <fullName evidence="7">SUN domain-containing protein</fullName>
    </recommendedName>
</protein>
<evidence type="ECO:0000256" key="2">
    <source>
        <dbReference type="ARBA" id="ARBA00022692"/>
    </source>
</evidence>
<feature type="domain" description="SUN" evidence="7">
    <location>
        <begin position="106"/>
        <end position="289"/>
    </location>
</feature>
<dbReference type="PROSITE" id="PS51469">
    <property type="entry name" value="SUN"/>
    <property type="match status" value="1"/>
</dbReference>
<feature type="coiled-coil region" evidence="5">
    <location>
        <begin position="53"/>
        <end position="80"/>
    </location>
</feature>
<name>A0A8J9UBB3_9NEOP</name>
<organism evidence="8 9">
    <name type="scientific">Brenthis ino</name>
    <name type="common">lesser marbled fritillary</name>
    <dbReference type="NCBI Taxonomy" id="405034"/>
    <lineage>
        <taxon>Eukaryota</taxon>
        <taxon>Metazoa</taxon>
        <taxon>Ecdysozoa</taxon>
        <taxon>Arthropoda</taxon>
        <taxon>Hexapoda</taxon>
        <taxon>Insecta</taxon>
        <taxon>Pterygota</taxon>
        <taxon>Neoptera</taxon>
        <taxon>Endopterygota</taxon>
        <taxon>Lepidoptera</taxon>
        <taxon>Glossata</taxon>
        <taxon>Ditrysia</taxon>
        <taxon>Papilionoidea</taxon>
        <taxon>Nymphalidae</taxon>
        <taxon>Heliconiinae</taxon>
        <taxon>Argynnini</taxon>
        <taxon>Brenthis</taxon>
    </lineage>
</organism>
<sequence length="307" mass="34490">MDYEPEHEGCFTNVFRAFVCVTLSLLLGLQVYAYLWGQQDALEGDFSDVKHVVVQLTRGLSEVNRKHERLQGEMERLTAALPAVAAAAGKARDALEPTKRILNHPIDVRDYDRQIADYALETAGARVIDTGDTIEHFLYESPVTWILHVVSSMLCRECPGADTIIRPGTLPGECWAFKGSRGEATIRLLGTVHISGVSLEHISPHISPTREISSAPRLFQIEGLKYRRDAYPHDFGTFEYDKDGKPIQYFEVLNTSQKGFNVVRLKIHSNWGHPVYTCVYRIRIHGELAGSKPRASGKDDDLLIENE</sequence>
<evidence type="ECO:0000259" key="7">
    <source>
        <dbReference type="PROSITE" id="PS51469"/>
    </source>
</evidence>
<keyword evidence="9" id="KW-1185">Reference proteome</keyword>
<dbReference type="GO" id="GO:0034993">
    <property type="term" value="C:meiotic nuclear membrane microtubule tethering complex"/>
    <property type="evidence" value="ECO:0007669"/>
    <property type="project" value="TreeGrafter"/>
</dbReference>
<evidence type="ECO:0000313" key="8">
    <source>
        <dbReference type="EMBL" id="CAH0717261.1"/>
    </source>
</evidence>
<proteinExistence type="predicted"/>
<feature type="non-terminal residue" evidence="8">
    <location>
        <position position="307"/>
    </location>
</feature>